<feature type="transmembrane region" description="Helical" evidence="1">
    <location>
        <begin position="7"/>
        <end position="36"/>
    </location>
</feature>
<sequence length="99" mass="10547">MKQSNSLLVYLALLIAIAGVVIHAGAVIAGPSWYAFFNAPPSVIASARAGTWLAPVNTLIIAGLMAICALYAASVVGLIGRPPLQTQNWFIAIDKWWLR</sequence>
<evidence type="ECO:0000313" key="2">
    <source>
        <dbReference type="EMBL" id="STQ91660.1"/>
    </source>
</evidence>
<organism evidence="2 4">
    <name type="scientific">Iodobacter fluviatilis</name>
    <dbReference type="NCBI Taxonomy" id="537"/>
    <lineage>
        <taxon>Bacteria</taxon>
        <taxon>Pseudomonadati</taxon>
        <taxon>Pseudomonadota</taxon>
        <taxon>Betaproteobacteria</taxon>
        <taxon>Neisseriales</taxon>
        <taxon>Chitinibacteraceae</taxon>
        <taxon>Iodobacter</taxon>
    </lineage>
</organism>
<dbReference type="EMBL" id="SMBT01000015">
    <property type="protein sequence ID" value="TCU82435.1"/>
    <property type="molecule type" value="Genomic_DNA"/>
</dbReference>
<dbReference type="EMBL" id="UGHR01000001">
    <property type="protein sequence ID" value="STQ91660.1"/>
    <property type="molecule type" value="Genomic_DNA"/>
</dbReference>
<reference evidence="3 5" key="2">
    <citation type="submission" date="2019-03" db="EMBL/GenBank/DDBJ databases">
        <title>Genomic Encyclopedia of Type Strains, Phase IV (KMG-IV): sequencing the most valuable type-strain genomes for metagenomic binning, comparative biology and taxonomic classification.</title>
        <authorList>
            <person name="Goeker M."/>
        </authorList>
    </citation>
    <scope>NUCLEOTIDE SEQUENCE [LARGE SCALE GENOMIC DNA]</scope>
    <source>
        <strain evidence="3 5">DSM 3764</strain>
    </source>
</reference>
<proteinExistence type="predicted"/>
<dbReference type="OrthoDB" id="8776813at2"/>
<keyword evidence="1" id="KW-0472">Membrane</keyword>
<gene>
    <name evidence="3" type="ORF">EV682_11574</name>
    <name evidence="2" type="ORF">NCTC11159_02734</name>
</gene>
<evidence type="ECO:0000313" key="4">
    <source>
        <dbReference type="Proteomes" id="UP000255108"/>
    </source>
</evidence>
<feature type="transmembrane region" description="Helical" evidence="1">
    <location>
        <begin position="56"/>
        <end position="79"/>
    </location>
</feature>
<evidence type="ECO:0000256" key="1">
    <source>
        <dbReference type="SAM" id="Phobius"/>
    </source>
</evidence>
<keyword evidence="1" id="KW-0812">Transmembrane</keyword>
<evidence type="ECO:0000313" key="5">
    <source>
        <dbReference type="Proteomes" id="UP000295794"/>
    </source>
</evidence>
<keyword evidence="1" id="KW-1133">Transmembrane helix</keyword>
<protein>
    <submittedName>
        <fullName evidence="2">Uncharacterized protein</fullName>
    </submittedName>
</protein>
<keyword evidence="5" id="KW-1185">Reference proteome</keyword>
<dbReference type="RefSeq" id="WP_115227845.1">
    <property type="nucleotide sequence ID" value="NZ_CAWOLO010000015.1"/>
</dbReference>
<dbReference type="Proteomes" id="UP000255108">
    <property type="component" value="Unassembled WGS sequence"/>
</dbReference>
<reference evidence="2 4" key="1">
    <citation type="submission" date="2018-06" db="EMBL/GenBank/DDBJ databases">
        <authorList>
            <consortium name="Pathogen Informatics"/>
            <person name="Doyle S."/>
        </authorList>
    </citation>
    <scope>NUCLEOTIDE SEQUENCE [LARGE SCALE GENOMIC DNA]</scope>
    <source>
        <strain evidence="2 4">NCTC11159</strain>
    </source>
</reference>
<accession>A0A377QAA1</accession>
<dbReference type="AlphaFoldDB" id="A0A377QAA1"/>
<evidence type="ECO:0000313" key="3">
    <source>
        <dbReference type="EMBL" id="TCU82435.1"/>
    </source>
</evidence>
<dbReference type="Proteomes" id="UP000295794">
    <property type="component" value="Unassembled WGS sequence"/>
</dbReference>
<name>A0A377QAA1_9NEIS</name>